<evidence type="ECO:0000256" key="2">
    <source>
        <dbReference type="ARBA" id="ARBA00022908"/>
    </source>
</evidence>
<evidence type="ECO:0000259" key="7">
    <source>
        <dbReference type="PROSITE" id="PS51736"/>
    </source>
</evidence>
<dbReference type="PROSITE" id="PS00398">
    <property type="entry name" value="RECOMBINASES_2"/>
    <property type="match status" value="1"/>
</dbReference>
<dbReference type="InterPro" id="IPR036162">
    <property type="entry name" value="Resolvase-like_N_sf"/>
</dbReference>
<dbReference type="PROSITE" id="PS51736">
    <property type="entry name" value="RECOMBINASES_3"/>
    <property type="match status" value="1"/>
</dbReference>
<dbReference type="EMBL" id="JRUQ01000123">
    <property type="protein sequence ID" value="KGT86007.1"/>
    <property type="molecule type" value="Genomic_DNA"/>
</dbReference>
<evidence type="ECO:0000256" key="5">
    <source>
        <dbReference type="PIRSR" id="PIRSR606118-50"/>
    </source>
</evidence>
<keyword evidence="2" id="KW-0229">DNA integration</keyword>
<feature type="active site" description="O-(5'-phospho-DNA)-serine intermediate" evidence="5 6">
    <location>
        <position position="10"/>
    </location>
</feature>
<dbReference type="STRING" id="371042.NG99_27180"/>
<evidence type="ECO:0000256" key="1">
    <source>
        <dbReference type="ARBA" id="ARBA00009913"/>
    </source>
</evidence>
<gene>
    <name evidence="8" type="ORF">NG99_27180</name>
</gene>
<dbReference type="Proteomes" id="UP000030351">
    <property type="component" value="Unassembled WGS sequence"/>
</dbReference>
<comment type="similarity">
    <text evidence="1">Belongs to the site-specific recombinase resolvase family.</text>
</comment>
<protein>
    <submittedName>
        <fullName evidence="8">DNA invertase Pin</fullName>
    </submittedName>
</protein>
<dbReference type="AlphaFoldDB" id="A0A0A3YGZ3"/>
<dbReference type="GO" id="GO:0003677">
    <property type="term" value="F:DNA binding"/>
    <property type="evidence" value="ECO:0007669"/>
    <property type="project" value="UniProtKB-KW"/>
</dbReference>
<dbReference type="Gene3D" id="3.40.50.1390">
    <property type="entry name" value="Resolvase, N-terminal catalytic domain"/>
    <property type="match status" value="1"/>
</dbReference>
<dbReference type="InterPro" id="IPR006118">
    <property type="entry name" value="Recombinase_CS"/>
</dbReference>
<sequence>MTTYGYVRVSTQDQNVARQMAALEGLVEPDNILIEKVSGKDTNRPELQRLLNEKLGLRGGDTLVIKSIDRLARNTKDLLEIVDILIKRGATVRFLDNNMTFDDTPERRLILIMMGAVAEFERGVIRQRQSEGIVIAKEAGKFKGRQAKQSLHDKVQALIASGDHTNEKIAELAGCGVATVYRIKKAMTSA</sequence>
<feature type="domain" description="Resolvase/invertase-type recombinase catalytic" evidence="7">
    <location>
        <begin position="2"/>
        <end position="140"/>
    </location>
</feature>
<dbReference type="eggNOG" id="COG1961">
    <property type="taxonomic scope" value="Bacteria"/>
</dbReference>
<dbReference type="PANTHER" id="PTHR30461">
    <property type="entry name" value="DNA-INVERTASE FROM LAMBDOID PROPHAGE"/>
    <property type="match status" value="1"/>
</dbReference>
<evidence type="ECO:0000256" key="6">
    <source>
        <dbReference type="PROSITE-ProRule" id="PRU10137"/>
    </source>
</evidence>
<accession>A0A0A3YGZ3</accession>
<dbReference type="RefSeq" id="WP_034899987.1">
    <property type="nucleotide sequence ID" value="NZ_JRUQ01000123.1"/>
</dbReference>
<proteinExistence type="inferred from homology"/>
<reference evidence="8 9" key="1">
    <citation type="submission" date="2014-10" db="EMBL/GenBank/DDBJ databases">
        <title>Genome sequence of Erwinia typographi M043b.</title>
        <authorList>
            <person name="Chan K.-G."/>
            <person name="Tan W.-S."/>
        </authorList>
    </citation>
    <scope>NUCLEOTIDE SEQUENCE [LARGE SCALE GENOMIC DNA]</scope>
    <source>
        <strain evidence="8 9">M043b</strain>
    </source>
</reference>
<keyword evidence="4" id="KW-0233">DNA recombination</keyword>
<dbReference type="GO" id="GO:0015074">
    <property type="term" value="P:DNA integration"/>
    <property type="evidence" value="ECO:0007669"/>
    <property type="project" value="UniProtKB-KW"/>
</dbReference>
<dbReference type="SUPFAM" id="SSF53041">
    <property type="entry name" value="Resolvase-like"/>
    <property type="match status" value="1"/>
</dbReference>
<comment type="caution">
    <text evidence="8">The sequence shown here is derived from an EMBL/GenBank/DDBJ whole genome shotgun (WGS) entry which is preliminary data.</text>
</comment>
<evidence type="ECO:0000256" key="3">
    <source>
        <dbReference type="ARBA" id="ARBA00023125"/>
    </source>
</evidence>
<evidence type="ECO:0000256" key="4">
    <source>
        <dbReference type="ARBA" id="ARBA00023172"/>
    </source>
</evidence>
<dbReference type="SMART" id="SM00857">
    <property type="entry name" value="Resolvase"/>
    <property type="match status" value="1"/>
</dbReference>
<dbReference type="Pfam" id="PF00239">
    <property type="entry name" value="Resolvase"/>
    <property type="match status" value="1"/>
</dbReference>
<keyword evidence="3" id="KW-0238">DNA-binding</keyword>
<dbReference type="CDD" id="cd03768">
    <property type="entry name" value="SR_ResInv"/>
    <property type="match status" value="1"/>
</dbReference>
<keyword evidence="9" id="KW-1185">Reference proteome</keyword>
<dbReference type="PANTHER" id="PTHR30461:SF26">
    <property type="entry name" value="RESOLVASE HOMOLOG YNEB"/>
    <property type="match status" value="1"/>
</dbReference>
<evidence type="ECO:0000313" key="8">
    <source>
        <dbReference type="EMBL" id="KGT86007.1"/>
    </source>
</evidence>
<evidence type="ECO:0000313" key="9">
    <source>
        <dbReference type="Proteomes" id="UP000030351"/>
    </source>
</evidence>
<dbReference type="GO" id="GO:0000150">
    <property type="term" value="F:DNA strand exchange activity"/>
    <property type="evidence" value="ECO:0007669"/>
    <property type="project" value="InterPro"/>
</dbReference>
<dbReference type="InterPro" id="IPR006119">
    <property type="entry name" value="Resolv_N"/>
</dbReference>
<dbReference type="InterPro" id="IPR050639">
    <property type="entry name" value="SSR_resolvase"/>
</dbReference>
<dbReference type="PROSITE" id="PS00397">
    <property type="entry name" value="RECOMBINASES_1"/>
    <property type="match status" value="1"/>
</dbReference>
<organism evidence="8 9">
    <name type="scientific">Erwinia typographi</name>
    <dbReference type="NCBI Taxonomy" id="371042"/>
    <lineage>
        <taxon>Bacteria</taxon>
        <taxon>Pseudomonadati</taxon>
        <taxon>Pseudomonadota</taxon>
        <taxon>Gammaproteobacteria</taxon>
        <taxon>Enterobacterales</taxon>
        <taxon>Erwiniaceae</taxon>
        <taxon>Erwinia</taxon>
    </lineage>
</organism>
<dbReference type="InterPro" id="IPR006120">
    <property type="entry name" value="Resolvase_HTH_dom"/>
</dbReference>
<name>A0A0A3YGZ3_9GAMM</name>
<dbReference type="Pfam" id="PF02796">
    <property type="entry name" value="HTH_7"/>
    <property type="match status" value="1"/>
</dbReference>